<dbReference type="InterPro" id="IPR000192">
    <property type="entry name" value="Aminotrans_V_dom"/>
</dbReference>
<evidence type="ECO:0000259" key="3">
    <source>
        <dbReference type="Pfam" id="PF00266"/>
    </source>
</evidence>
<dbReference type="RefSeq" id="WP_022552830.1">
    <property type="nucleotide sequence ID" value="NZ_AP024501.1"/>
</dbReference>
<dbReference type="PIRSF" id="PIRSF005572">
    <property type="entry name" value="NifS"/>
    <property type="match status" value="1"/>
</dbReference>
<accession>A0A2D3DRS3</accession>
<evidence type="ECO:0000256" key="2">
    <source>
        <dbReference type="ARBA" id="ARBA00022898"/>
    </source>
</evidence>
<dbReference type="PANTHER" id="PTHR11601">
    <property type="entry name" value="CYSTEINE DESULFURYLASE FAMILY MEMBER"/>
    <property type="match status" value="1"/>
</dbReference>
<dbReference type="STRING" id="1155777.BANAU_2870"/>
<gene>
    <name evidence="4" type="primary">iscS_1</name>
    <name evidence="4" type="ORF">BACVE_002872</name>
</gene>
<dbReference type="KEGG" id="bmp:NG74_02799"/>
<dbReference type="SUPFAM" id="SSF53383">
    <property type="entry name" value="PLP-dependent transferases"/>
    <property type="match status" value="1"/>
</dbReference>
<dbReference type="Gene3D" id="3.90.1150.10">
    <property type="entry name" value="Aspartate Aminotransferase, domain 1"/>
    <property type="match status" value="1"/>
</dbReference>
<evidence type="ECO:0000313" key="4">
    <source>
        <dbReference type="EMBL" id="QOY27834.1"/>
    </source>
</evidence>
<dbReference type="GO" id="GO:0031071">
    <property type="term" value="F:cysteine desulfurase activity"/>
    <property type="evidence" value="ECO:0007669"/>
    <property type="project" value="UniProtKB-EC"/>
</dbReference>
<dbReference type="InterPro" id="IPR015422">
    <property type="entry name" value="PyrdxlP-dep_Trfase_small"/>
</dbReference>
<sequence length="381" mass="41295">MIYLDNSSTTEPYEEVLDVYKQTSSRYFGNPSSLHQLGTETEQLLEAAAQQIKKTLRLKNYDIVFTSGATEANNAALKGAAWANMSKGRHIIASAIEHPSVTETLDQLTELFGFEVTYLPADQNGFVSLKDVKSAIRPDTIIVSVMHVNNEVGSIQPVKEIGGFLKQHRNILFHVDHVQGIHKVPLSIEEAGIDLCTVSGHKFHGLKGTGALIVKKGTRLIPLITGGSQQKGVRAGTEHTAGAVSLAKAINLSARDMNERLSSVEAAKNALMERLSGTDGVVINTPAENSAPHIINFSVPGVKAEVLLHMLEEKGIYVSTTAACSAREHKPSRVLLQMNKGEQIASSSIRVSLNFSHTADITEPFMAALVPAVQKLKKMMR</sequence>
<comment type="cofactor">
    <cofactor evidence="1">
        <name>pyridoxal 5'-phosphate</name>
        <dbReference type="ChEBI" id="CHEBI:597326"/>
    </cofactor>
</comment>
<reference evidence="5" key="1">
    <citation type="submission" date="2020-10" db="EMBL/GenBank/DDBJ databases">
        <title>Complete genome sequence of Bacillus velezensis NST6.</title>
        <authorList>
            <person name="Choi J."/>
        </authorList>
    </citation>
    <scope>NUCLEOTIDE SEQUENCE [LARGE SCALE GENOMIC DNA]</scope>
    <source>
        <strain evidence="5">NST6</strain>
    </source>
</reference>
<keyword evidence="4" id="KW-0808">Transferase</keyword>
<feature type="domain" description="Aminotransferase class V" evidence="3">
    <location>
        <begin position="2"/>
        <end position="359"/>
    </location>
</feature>
<dbReference type="AlphaFoldDB" id="A0A2I7TA55"/>
<keyword evidence="2" id="KW-0663">Pyridoxal phosphate</keyword>
<dbReference type="InterPro" id="IPR015421">
    <property type="entry name" value="PyrdxlP-dep_Trfase_major"/>
</dbReference>
<accession>A0A2I7TA55</accession>
<dbReference type="Gene3D" id="1.10.260.50">
    <property type="match status" value="1"/>
</dbReference>
<proteinExistence type="predicted"/>
<dbReference type="Proteomes" id="UP000587477">
    <property type="component" value="Chromosome"/>
</dbReference>
<evidence type="ECO:0000313" key="5">
    <source>
        <dbReference type="Proteomes" id="UP000587477"/>
    </source>
</evidence>
<dbReference type="InterPro" id="IPR015424">
    <property type="entry name" value="PyrdxlP-dep_Trfase"/>
</dbReference>
<evidence type="ECO:0000256" key="1">
    <source>
        <dbReference type="ARBA" id="ARBA00001933"/>
    </source>
</evidence>
<dbReference type="Gene3D" id="3.40.640.10">
    <property type="entry name" value="Type I PLP-dependent aspartate aminotransferase-like (Major domain)"/>
    <property type="match status" value="1"/>
</dbReference>
<dbReference type="EC" id="2.8.1.7" evidence="4"/>
<dbReference type="InterPro" id="IPR016454">
    <property type="entry name" value="Cysteine_dSase"/>
</dbReference>
<protein>
    <submittedName>
        <fullName evidence="4">Cysteine desulfurase IscS</fullName>
        <ecNumber evidence="4">2.8.1.7</ecNumber>
    </submittedName>
</protein>
<organism evidence="4 5">
    <name type="scientific">Bacillus velezensis</name>
    <dbReference type="NCBI Taxonomy" id="492670"/>
    <lineage>
        <taxon>Bacteria</taxon>
        <taxon>Bacillati</taxon>
        <taxon>Bacillota</taxon>
        <taxon>Bacilli</taxon>
        <taxon>Bacillales</taxon>
        <taxon>Bacillaceae</taxon>
        <taxon>Bacillus</taxon>
        <taxon>Bacillus amyloliquefaciens group</taxon>
    </lineage>
</organism>
<dbReference type="PANTHER" id="PTHR11601:SF50">
    <property type="entry name" value="CYSTEINE DESULFURASE ISCS 2-RELATED"/>
    <property type="match status" value="1"/>
</dbReference>
<dbReference type="Pfam" id="PF00266">
    <property type="entry name" value="Aminotran_5"/>
    <property type="match status" value="1"/>
</dbReference>
<name>A0A2I7TA55_BACVE</name>
<dbReference type="EMBL" id="CP063687">
    <property type="protein sequence ID" value="QOY27834.1"/>
    <property type="molecule type" value="Genomic_DNA"/>
</dbReference>